<dbReference type="InterPro" id="IPR011009">
    <property type="entry name" value="Kinase-like_dom_sf"/>
</dbReference>
<dbReference type="InterPro" id="IPR002575">
    <property type="entry name" value="Aminoglycoside_PTrfase"/>
</dbReference>
<dbReference type="RefSeq" id="WP_092376450.1">
    <property type="nucleotide sequence ID" value="NZ_FORX01000014.1"/>
</dbReference>
<dbReference type="SUPFAM" id="SSF56112">
    <property type="entry name" value="Protein kinase-like (PK-like)"/>
    <property type="match status" value="1"/>
</dbReference>
<evidence type="ECO:0000313" key="3">
    <source>
        <dbReference type="Proteomes" id="UP000198635"/>
    </source>
</evidence>
<dbReference type="Gene3D" id="3.40.50.300">
    <property type="entry name" value="P-loop containing nucleotide triphosphate hydrolases"/>
    <property type="match status" value="1"/>
</dbReference>
<dbReference type="Pfam" id="PF01636">
    <property type="entry name" value="APH"/>
    <property type="match status" value="1"/>
</dbReference>
<dbReference type="PANTHER" id="PTHR43883">
    <property type="entry name" value="SLR0207 PROTEIN"/>
    <property type="match status" value="1"/>
</dbReference>
<dbReference type="Gene3D" id="3.90.1200.10">
    <property type="match status" value="1"/>
</dbReference>
<gene>
    <name evidence="2" type="ORF">SAMN04488082_11431</name>
</gene>
<dbReference type="PANTHER" id="PTHR43883:SF1">
    <property type="entry name" value="GLUCONOKINASE"/>
    <property type="match status" value="1"/>
</dbReference>
<keyword evidence="3" id="KW-1185">Reference proteome</keyword>
<dbReference type="InterPro" id="IPR027417">
    <property type="entry name" value="P-loop_NTPase"/>
</dbReference>
<dbReference type="Proteomes" id="UP000198635">
    <property type="component" value="Unassembled WGS sequence"/>
</dbReference>
<feature type="domain" description="Aminoglycoside phosphotransferase" evidence="1">
    <location>
        <begin position="127"/>
        <end position="282"/>
    </location>
</feature>
<dbReference type="SUPFAM" id="SSF52540">
    <property type="entry name" value="P-loop containing nucleoside triphosphate hydrolases"/>
    <property type="match status" value="1"/>
</dbReference>
<evidence type="ECO:0000313" key="2">
    <source>
        <dbReference type="EMBL" id="SFK10144.1"/>
    </source>
</evidence>
<dbReference type="OrthoDB" id="9810277at2"/>
<name>A0A1I3WR64_9BACT</name>
<proteinExistence type="predicted"/>
<dbReference type="AlphaFoldDB" id="A0A1I3WR64"/>
<sequence length="538" mass="61631">MNSAEQFEDICRAMSEPAFYPHSVSGVERRETHISVVFLAGEWAYKLKKHKDLGFLDFRDPGKRLYFCMQEVKLNQRLSFGVYQEVIGVHEGERGLCLGPMEGALEYVVKMARLPDEASLEAMLRTGEVTQENISSLGETLAGFHKSSERGHGIDTYGDLEQIRFNMEENFTQLLPFAQALLDSRKWDFCRNVCRSFADNHVDLFMHRVREGRITDGHGDLRAEHVYFHHGVQVIDCIEFNERFRYGDCALDLAFLIMDLDRLGYADTARRLLQAYATAARDPEIYALVEFYAAYRAFVRLKVACFSLEHVKSKEPLKEEIRRYLRQAYGYALAFGRPVLWVFFGLPASGKSTLARRVARALFMPLLGSDSVRKQGGNFSEPKVEAYNTGAYRPVLRSRVYARLFNLAQDELKMGRSVALDATFSKEQWRESAIRLAQDHKAGLVFVHCVCEPRTIRARLAQREREAGESDARLVHFEDMINNFEPFSHEVPDAYLEVDTERTPEESFYEILAKGHALKHAQVQNLLDGLNGETDSRE</sequence>
<evidence type="ECO:0000259" key="1">
    <source>
        <dbReference type="Pfam" id="PF01636"/>
    </source>
</evidence>
<accession>A0A1I3WR64</accession>
<dbReference type="EMBL" id="FORX01000014">
    <property type="protein sequence ID" value="SFK10144.1"/>
    <property type="molecule type" value="Genomic_DNA"/>
</dbReference>
<organism evidence="2 3">
    <name type="scientific">Desulfomicrobium apsheronum</name>
    <dbReference type="NCBI Taxonomy" id="52560"/>
    <lineage>
        <taxon>Bacteria</taxon>
        <taxon>Pseudomonadati</taxon>
        <taxon>Thermodesulfobacteriota</taxon>
        <taxon>Desulfovibrionia</taxon>
        <taxon>Desulfovibrionales</taxon>
        <taxon>Desulfomicrobiaceae</taxon>
        <taxon>Desulfomicrobium</taxon>
    </lineage>
</organism>
<dbReference type="InterPro" id="IPR052732">
    <property type="entry name" value="Cell-binding_unc_protein"/>
</dbReference>
<dbReference type="STRING" id="52560.SAMN04488082_11431"/>
<protein>
    <recommendedName>
        <fullName evidence="1">Aminoglycoside phosphotransferase domain-containing protein</fullName>
    </recommendedName>
</protein>
<reference evidence="3" key="1">
    <citation type="submission" date="2016-10" db="EMBL/GenBank/DDBJ databases">
        <authorList>
            <person name="Varghese N."/>
            <person name="Submissions S."/>
        </authorList>
    </citation>
    <scope>NUCLEOTIDE SEQUENCE [LARGE SCALE GENOMIC DNA]</scope>
    <source>
        <strain evidence="3">DSM 5918</strain>
    </source>
</reference>
<dbReference type="Pfam" id="PF13671">
    <property type="entry name" value="AAA_33"/>
    <property type="match status" value="1"/>
</dbReference>